<evidence type="ECO:0000313" key="1">
    <source>
        <dbReference type="EMBL" id="SVE04746.1"/>
    </source>
</evidence>
<sequence>MAVPLAYRLGQAMEHPAERSDARSRRWAHDNRVVGHGECLEAPVQIASVLSEDCSVINLR</sequence>
<feature type="non-terminal residue" evidence="1">
    <location>
        <position position="60"/>
    </location>
</feature>
<dbReference type="AlphaFoldDB" id="A0A383AA36"/>
<reference evidence="1" key="1">
    <citation type="submission" date="2018-05" db="EMBL/GenBank/DDBJ databases">
        <authorList>
            <person name="Lanie J.A."/>
            <person name="Ng W.-L."/>
            <person name="Kazmierczak K.M."/>
            <person name="Andrzejewski T.M."/>
            <person name="Davidsen T.M."/>
            <person name="Wayne K.J."/>
            <person name="Tettelin H."/>
            <person name="Glass J.I."/>
            <person name="Rusch D."/>
            <person name="Podicherti R."/>
            <person name="Tsui H.-C.T."/>
            <person name="Winkler M.E."/>
        </authorList>
    </citation>
    <scope>NUCLEOTIDE SEQUENCE</scope>
</reference>
<gene>
    <name evidence="1" type="ORF">METZ01_LOCUS457600</name>
</gene>
<protein>
    <submittedName>
        <fullName evidence="1">Uncharacterized protein</fullName>
    </submittedName>
</protein>
<organism evidence="1">
    <name type="scientific">marine metagenome</name>
    <dbReference type="NCBI Taxonomy" id="408172"/>
    <lineage>
        <taxon>unclassified sequences</taxon>
        <taxon>metagenomes</taxon>
        <taxon>ecological metagenomes</taxon>
    </lineage>
</organism>
<accession>A0A383AA36</accession>
<name>A0A383AA36_9ZZZZ</name>
<proteinExistence type="predicted"/>
<dbReference type="EMBL" id="UINC01190538">
    <property type="protein sequence ID" value="SVE04746.1"/>
    <property type="molecule type" value="Genomic_DNA"/>
</dbReference>